<evidence type="ECO:0000313" key="2">
    <source>
        <dbReference type="Proteomes" id="UP000252355"/>
    </source>
</evidence>
<dbReference type="EMBL" id="QOQW01000002">
    <property type="protein sequence ID" value="RCK81197.1"/>
    <property type="molecule type" value="Genomic_DNA"/>
</dbReference>
<dbReference type="Gene3D" id="3.40.50.720">
    <property type="entry name" value="NAD(P)-binding Rossmann-like Domain"/>
    <property type="match status" value="1"/>
</dbReference>
<organism evidence="1 2">
    <name type="scientific">Candidatus Ozemobacter sibiricus</name>
    <dbReference type="NCBI Taxonomy" id="2268124"/>
    <lineage>
        <taxon>Bacteria</taxon>
        <taxon>Candidatus Ozemobacteria</taxon>
        <taxon>Candidatus Ozemobacterales</taxon>
        <taxon>Candidatus Ozemobacteraceae</taxon>
        <taxon>Candidatus Ozemobacter</taxon>
    </lineage>
</organism>
<accession>A0A367ZTL9</accession>
<protein>
    <recommendedName>
        <fullName evidence="3">FdrA domain protein</fullName>
    </recommendedName>
</protein>
<sequence>MSAIHDLFTSPIKVINVGLPSFAADLQRQNVPVVHVDWKPPAGGNPRIAALLDRIRRWQAQVRAGKE</sequence>
<comment type="caution">
    <text evidence="1">The sequence shown here is derived from an EMBL/GenBank/DDBJ whole genome shotgun (WGS) entry which is preliminary data.</text>
</comment>
<dbReference type="AlphaFoldDB" id="A0A367ZTL9"/>
<evidence type="ECO:0000313" key="1">
    <source>
        <dbReference type="EMBL" id="RCK81197.1"/>
    </source>
</evidence>
<evidence type="ECO:0008006" key="3">
    <source>
        <dbReference type="Google" id="ProtNLM"/>
    </source>
</evidence>
<gene>
    <name evidence="1" type="ORF">OZSIB_2066</name>
</gene>
<name>A0A367ZTL9_9BACT</name>
<reference evidence="1 2" key="1">
    <citation type="submission" date="2018-05" db="EMBL/GenBank/DDBJ databases">
        <title>A metagenomic window into the 2 km-deep terrestrial subsurface aquifer revealed taxonomically and functionally diverse microbial community comprising novel uncultured bacterial lineages.</title>
        <authorList>
            <person name="Kadnikov V.V."/>
            <person name="Mardanov A.V."/>
            <person name="Beletsky A.V."/>
            <person name="Banks D."/>
            <person name="Pimenov N.V."/>
            <person name="Frank Y.A."/>
            <person name="Karnachuk O.V."/>
            <person name="Ravin N.V."/>
        </authorList>
    </citation>
    <scope>NUCLEOTIDE SEQUENCE [LARGE SCALE GENOMIC DNA]</scope>
    <source>
        <strain evidence="1">BY5</strain>
    </source>
</reference>
<proteinExistence type="predicted"/>
<dbReference type="Proteomes" id="UP000252355">
    <property type="component" value="Unassembled WGS sequence"/>
</dbReference>